<sequence length="56" mass="6497">MNTAVRFALVVFSGLQYTNPTNFGVKMLLASMRRTSSLSRFSYDCWKQVRIPLFFV</sequence>
<dbReference type="Proteomes" id="UP000053660">
    <property type="component" value="Unassembled WGS sequence"/>
</dbReference>
<evidence type="ECO:0000313" key="1">
    <source>
        <dbReference type="EMBL" id="KHJ82884.1"/>
    </source>
</evidence>
<protein>
    <submittedName>
        <fullName evidence="1">Uncharacterized protein</fullName>
    </submittedName>
</protein>
<accession>A0A0B1SD67</accession>
<dbReference type="EMBL" id="KN576538">
    <property type="protein sequence ID" value="KHJ82884.1"/>
    <property type="molecule type" value="Genomic_DNA"/>
</dbReference>
<keyword evidence="2" id="KW-1185">Reference proteome</keyword>
<reference evidence="1 2" key="1">
    <citation type="submission" date="2014-03" db="EMBL/GenBank/DDBJ databases">
        <title>Draft genome of the hookworm Oesophagostomum dentatum.</title>
        <authorList>
            <person name="Mitreva M."/>
        </authorList>
    </citation>
    <scope>NUCLEOTIDE SEQUENCE [LARGE SCALE GENOMIC DNA]</scope>
    <source>
        <strain evidence="1 2">OD-Hann</strain>
    </source>
</reference>
<proteinExistence type="predicted"/>
<name>A0A0B1SD67_OESDE</name>
<gene>
    <name evidence="1" type="ORF">OESDEN_17421</name>
</gene>
<organism evidence="1 2">
    <name type="scientific">Oesophagostomum dentatum</name>
    <name type="common">Nodular worm</name>
    <dbReference type="NCBI Taxonomy" id="61180"/>
    <lineage>
        <taxon>Eukaryota</taxon>
        <taxon>Metazoa</taxon>
        <taxon>Ecdysozoa</taxon>
        <taxon>Nematoda</taxon>
        <taxon>Chromadorea</taxon>
        <taxon>Rhabditida</taxon>
        <taxon>Rhabditina</taxon>
        <taxon>Rhabditomorpha</taxon>
        <taxon>Strongyloidea</taxon>
        <taxon>Strongylidae</taxon>
        <taxon>Oesophagostomum</taxon>
    </lineage>
</organism>
<evidence type="ECO:0000313" key="2">
    <source>
        <dbReference type="Proteomes" id="UP000053660"/>
    </source>
</evidence>
<dbReference type="AlphaFoldDB" id="A0A0B1SD67"/>